<dbReference type="RefSeq" id="WP_003689577.1">
    <property type="nucleotide sequence ID" value="NZ_CP045035.1"/>
</dbReference>
<accession>A0A0R2FJP1</accession>
<reference evidence="1 2" key="1">
    <citation type="journal article" date="2015" name="Genome Announc.">
        <title>Expanding the biotechnology potential of lactobacilli through comparative genomics of 213 strains and associated genera.</title>
        <authorList>
            <person name="Sun Z."/>
            <person name="Harris H.M."/>
            <person name="McCann A."/>
            <person name="Guo C."/>
            <person name="Argimon S."/>
            <person name="Zhang W."/>
            <person name="Yang X."/>
            <person name="Jeffery I.B."/>
            <person name="Cooney J.C."/>
            <person name="Kagawa T.F."/>
            <person name="Liu W."/>
            <person name="Song Y."/>
            <person name="Salvetti E."/>
            <person name="Wrobel A."/>
            <person name="Rasinkangas P."/>
            <person name="Parkhill J."/>
            <person name="Rea M.C."/>
            <person name="O'Sullivan O."/>
            <person name="Ritari J."/>
            <person name="Douillard F.P."/>
            <person name="Paul Ross R."/>
            <person name="Yang R."/>
            <person name="Briner A.E."/>
            <person name="Felis G.E."/>
            <person name="de Vos W.M."/>
            <person name="Barrangou R."/>
            <person name="Klaenhammer T.R."/>
            <person name="Caufield P.W."/>
            <person name="Cui Y."/>
            <person name="Zhang H."/>
            <person name="O'Toole P.W."/>
        </authorList>
    </citation>
    <scope>NUCLEOTIDE SEQUENCE [LARGE SCALE GENOMIC DNA]</scope>
    <source>
        <strain evidence="1 2">ATCC 27304</strain>
    </source>
</reference>
<proteinExistence type="predicted"/>
<organism evidence="1 2">
    <name type="scientific">Liquorilactobacillus mali</name>
    <dbReference type="NCBI Taxonomy" id="1618"/>
    <lineage>
        <taxon>Bacteria</taxon>
        <taxon>Bacillati</taxon>
        <taxon>Bacillota</taxon>
        <taxon>Bacilli</taxon>
        <taxon>Lactobacillales</taxon>
        <taxon>Lactobacillaceae</taxon>
        <taxon>Liquorilactobacillus</taxon>
    </lineage>
</organism>
<dbReference type="STRING" id="1618.IV36_GL000556"/>
<evidence type="ECO:0008006" key="3">
    <source>
        <dbReference type="Google" id="ProtNLM"/>
    </source>
</evidence>
<dbReference type="PATRIC" id="fig|1618.3.peg.557"/>
<comment type="caution">
    <text evidence="1">The sequence shown here is derived from an EMBL/GenBank/DDBJ whole genome shotgun (WGS) entry which is preliminary data.</text>
</comment>
<sequence>MEYKVDFKNIELTGLESSPVAASLAGLRANEARYFWNKYKFEYITYSASERTKEINWLNKILKEERNLEFKSPILEVAIYEDDDIYWPDFIYQNGMIINVLYEKNRDKPKRAVGLKLCEDMEIPSELRGKFNFAHQRSKLAGSIRGSYFKLKKEWL</sequence>
<dbReference type="EMBL" id="JQAR01000016">
    <property type="protein sequence ID" value="KRN28022.1"/>
    <property type="molecule type" value="Genomic_DNA"/>
</dbReference>
<evidence type="ECO:0000313" key="2">
    <source>
        <dbReference type="Proteomes" id="UP000051727"/>
    </source>
</evidence>
<evidence type="ECO:0000313" key="1">
    <source>
        <dbReference type="EMBL" id="KRN28022.1"/>
    </source>
</evidence>
<name>A0A0R2FJP1_9LACO</name>
<dbReference type="OrthoDB" id="3239338at2"/>
<dbReference type="AlphaFoldDB" id="A0A0R2FJP1"/>
<dbReference type="Proteomes" id="UP000051727">
    <property type="component" value="Unassembled WGS sequence"/>
</dbReference>
<gene>
    <name evidence="1" type="ORF">IV36_GL000556</name>
</gene>
<protein>
    <recommendedName>
        <fullName evidence="3">Phage tail protein</fullName>
    </recommendedName>
</protein>
<dbReference type="GeneID" id="98316294"/>